<dbReference type="Pfam" id="PF13715">
    <property type="entry name" value="CarbopepD_reg_2"/>
    <property type="match status" value="1"/>
</dbReference>
<proteinExistence type="predicted"/>
<accession>A0A1G6GBS4</accession>
<dbReference type="EMBL" id="FMYE01000079">
    <property type="protein sequence ID" value="SDB79441.1"/>
    <property type="molecule type" value="Genomic_DNA"/>
</dbReference>
<sequence length="75" mass="8202">MKKSVILLVGWLFTMLWLGNSVMCAQDAGDYLTIVGMVKDSHNKKSLENVNVSVQGTNVGTVTNAEGKFTLRVNK</sequence>
<gene>
    <name evidence="1" type="ORF">SAMN05192581_10796</name>
</gene>
<dbReference type="InterPro" id="IPR008969">
    <property type="entry name" value="CarboxyPept-like_regulatory"/>
</dbReference>
<evidence type="ECO:0000313" key="1">
    <source>
        <dbReference type="EMBL" id="SDB79441.1"/>
    </source>
</evidence>
<evidence type="ECO:0000313" key="2">
    <source>
        <dbReference type="Proteomes" id="UP000183670"/>
    </source>
</evidence>
<name>A0A1G6GBS4_BACOV</name>
<dbReference type="AlphaFoldDB" id="A0A1G6GBS4"/>
<dbReference type="Gene3D" id="2.60.40.1120">
    <property type="entry name" value="Carboxypeptidase-like, regulatory domain"/>
    <property type="match status" value="1"/>
</dbReference>
<organism evidence="1 2">
    <name type="scientific">Bacteroides ovatus</name>
    <dbReference type="NCBI Taxonomy" id="28116"/>
    <lineage>
        <taxon>Bacteria</taxon>
        <taxon>Pseudomonadati</taxon>
        <taxon>Bacteroidota</taxon>
        <taxon>Bacteroidia</taxon>
        <taxon>Bacteroidales</taxon>
        <taxon>Bacteroidaceae</taxon>
        <taxon>Bacteroides</taxon>
    </lineage>
</organism>
<protein>
    <submittedName>
        <fullName evidence="1">CarboxypepD_reg-like domain-containing protein</fullName>
    </submittedName>
</protein>
<reference evidence="1 2" key="1">
    <citation type="submission" date="2016-10" db="EMBL/GenBank/DDBJ databases">
        <authorList>
            <person name="de Groot N.N."/>
        </authorList>
    </citation>
    <scope>NUCLEOTIDE SEQUENCE [LARGE SCALE GENOMIC DNA]</scope>
    <source>
        <strain evidence="1 2">NLAE-zl-C500</strain>
    </source>
</reference>
<dbReference type="SUPFAM" id="SSF49464">
    <property type="entry name" value="Carboxypeptidase regulatory domain-like"/>
    <property type="match status" value="1"/>
</dbReference>
<dbReference type="Proteomes" id="UP000183670">
    <property type="component" value="Unassembled WGS sequence"/>
</dbReference>